<dbReference type="Pfam" id="PF00270">
    <property type="entry name" value="DEAD"/>
    <property type="match status" value="1"/>
</dbReference>
<gene>
    <name evidence="11" type="ORF">AOZ06_08460</name>
</gene>
<dbReference type="InterPro" id="IPR050547">
    <property type="entry name" value="DEAD_box_RNA_helicases"/>
</dbReference>
<dbReference type="CDD" id="cd09641">
    <property type="entry name" value="Cas3''_I"/>
    <property type="match status" value="1"/>
</dbReference>
<protein>
    <recommendedName>
        <fullName evidence="10">HD Cas3-type domain-containing protein</fullName>
    </recommendedName>
</protein>
<evidence type="ECO:0000259" key="10">
    <source>
        <dbReference type="PROSITE" id="PS51643"/>
    </source>
</evidence>
<dbReference type="GO" id="GO:0046872">
    <property type="term" value="F:metal ion binding"/>
    <property type="evidence" value="ECO:0007669"/>
    <property type="project" value="UniProtKB-KW"/>
</dbReference>
<dbReference type="SMART" id="SM00490">
    <property type="entry name" value="HELICc"/>
    <property type="match status" value="1"/>
</dbReference>
<dbReference type="PANTHER" id="PTHR47963">
    <property type="entry name" value="DEAD-BOX ATP-DEPENDENT RNA HELICASE 47, MITOCHONDRIAL"/>
    <property type="match status" value="1"/>
</dbReference>
<dbReference type="PANTHER" id="PTHR47963:SF9">
    <property type="entry name" value="CRISPR-ASSOCIATED ENDONUCLEASE_HELICASE CAS3"/>
    <property type="match status" value="1"/>
</dbReference>
<dbReference type="Gene3D" id="3.40.50.300">
    <property type="entry name" value="P-loop containing nucleotide triphosphate hydrolases"/>
    <property type="match status" value="2"/>
</dbReference>
<dbReference type="GO" id="GO:0004518">
    <property type="term" value="F:nuclease activity"/>
    <property type="evidence" value="ECO:0007669"/>
    <property type="project" value="UniProtKB-KW"/>
</dbReference>
<dbReference type="NCBIfam" id="TIGR01596">
    <property type="entry name" value="cas3_HD"/>
    <property type="match status" value="1"/>
</dbReference>
<dbReference type="GO" id="GO:0051607">
    <property type="term" value="P:defense response to virus"/>
    <property type="evidence" value="ECO:0007669"/>
    <property type="project" value="UniProtKB-KW"/>
</dbReference>
<keyword evidence="8" id="KW-0067">ATP-binding</keyword>
<keyword evidence="12" id="KW-1185">Reference proteome</keyword>
<evidence type="ECO:0000313" key="12">
    <source>
        <dbReference type="Proteomes" id="UP000063699"/>
    </source>
</evidence>
<evidence type="ECO:0000256" key="3">
    <source>
        <dbReference type="ARBA" id="ARBA00022722"/>
    </source>
</evidence>
<dbReference type="SUPFAM" id="SSF52540">
    <property type="entry name" value="P-loop containing nucleoside triphosphate hydrolases"/>
    <property type="match status" value="1"/>
</dbReference>
<evidence type="ECO:0000313" key="11">
    <source>
        <dbReference type="EMBL" id="ALG06951.1"/>
    </source>
</evidence>
<accession>A0A0N7F2W3</accession>
<evidence type="ECO:0000256" key="9">
    <source>
        <dbReference type="ARBA" id="ARBA00023118"/>
    </source>
</evidence>
<dbReference type="EMBL" id="CP012752">
    <property type="protein sequence ID" value="ALG06951.1"/>
    <property type="molecule type" value="Genomic_DNA"/>
</dbReference>
<evidence type="ECO:0000256" key="4">
    <source>
        <dbReference type="ARBA" id="ARBA00022723"/>
    </source>
</evidence>
<keyword evidence="3" id="KW-0540">Nuclease</keyword>
<dbReference type="InterPro" id="IPR027417">
    <property type="entry name" value="P-loop_NTPase"/>
</dbReference>
<feature type="domain" description="HD Cas3-type" evidence="10">
    <location>
        <begin position="1"/>
        <end position="139"/>
    </location>
</feature>
<evidence type="ECO:0000256" key="5">
    <source>
        <dbReference type="ARBA" id="ARBA00022741"/>
    </source>
</evidence>
<dbReference type="Pfam" id="PF18019">
    <property type="entry name" value="Cas3_HD"/>
    <property type="match status" value="1"/>
</dbReference>
<dbReference type="InterPro" id="IPR054712">
    <property type="entry name" value="Cas3-like_dom"/>
</dbReference>
<organism evidence="11 12">
    <name type="scientific">Kibdelosporangium phytohabitans</name>
    <dbReference type="NCBI Taxonomy" id="860235"/>
    <lineage>
        <taxon>Bacteria</taxon>
        <taxon>Bacillati</taxon>
        <taxon>Actinomycetota</taxon>
        <taxon>Actinomycetes</taxon>
        <taxon>Pseudonocardiales</taxon>
        <taxon>Pseudonocardiaceae</taxon>
        <taxon>Kibdelosporangium</taxon>
    </lineage>
</organism>
<dbReference type="GO" id="GO:0005524">
    <property type="term" value="F:ATP binding"/>
    <property type="evidence" value="ECO:0007669"/>
    <property type="project" value="UniProtKB-KW"/>
</dbReference>
<comment type="similarity">
    <text evidence="2">In the central section; belongs to the CRISPR-associated helicase Cas3 family.</text>
</comment>
<reference evidence="11 12" key="1">
    <citation type="submission" date="2015-07" db="EMBL/GenBank/DDBJ databases">
        <title>Genome sequencing of Kibdelosporangium phytohabitans.</title>
        <authorList>
            <person name="Qin S."/>
            <person name="Xing K."/>
        </authorList>
    </citation>
    <scope>NUCLEOTIDE SEQUENCE [LARGE SCALE GENOMIC DNA]</scope>
    <source>
        <strain evidence="11 12">KLBMP1111</strain>
    </source>
</reference>
<dbReference type="GO" id="GO:0003723">
    <property type="term" value="F:RNA binding"/>
    <property type="evidence" value="ECO:0007669"/>
    <property type="project" value="TreeGrafter"/>
</dbReference>
<dbReference type="InterPro" id="IPR006483">
    <property type="entry name" value="CRISPR-assoc_Cas3_HD"/>
</dbReference>
<dbReference type="InterPro" id="IPR001650">
    <property type="entry name" value="Helicase_C-like"/>
</dbReference>
<keyword evidence="4" id="KW-0479">Metal-binding</keyword>
<keyword evidence="6" id="KW-0378">Hydrolase</keyword>
<proteinExistence type="inferred from homology"/>
<evidence type="ECO:0000256" key="6">
    <source>
        <dbReference type="ARBA" id="ARBA00022801"/>
    </source>
</evidence>
<dbReference type="InterPro" id="IPR011545">
    <property type="entry name" value="DEAD/DEAH_box_helicase_dom"/>
</dbReference>
<evidence type="ECO:0000256" key="7">
    <source>
        <dbReference type="ARBA" id="ARBA00022806"/>
    </source>
</evidence>
<dbReference type="NCBIfam" id="TIGR01587">
    <property type="entry name" value="cas3_core"/>
    <property type="match status" value="1"/>
</dbReference>
<keyword evidence="5" id="KW-0547">Nucleotide-binding</keyword>
<evidence type="ECO:0000256" key="8">
    <source>
        <dbReference type="ARBA" id="ARBA00022840"/>
    </source>
</evidence>
<evidence type="ECO:0000256" key="2">
    <source>
        <dbReference type="ARBA" id="ARBA00009046"/>
    </source>
</evidence>
<dbReference type="PROSITE" id="PS51643">
    <property type="entry name" value="HD_CAS3"/>
    <property type="match status" value="1"/>
</dbReference>
<dbReference type="GO" id="GO:0016787">
    <property type="term" value="F:hydrolase activity"/>
    <property type="evidence" value="ECO:0007669"/>
    <property type="project" value="UniProtKB-KW"/>
</dbReference>
<dbReference type="STRING" id="860235.AOZ06_08460"/>
<dbReference type="AlphaFoldDB" id="A0A0N7F2W3"/>
<dbReference type="GO" id="GO:0003724">
    <property type="term" value="F:RNA helicase activity"/>
    <property type="evidence" value="ECO:0007669"/>
    <property type="project" value="TreeGrafter"/>
</dbReference>
<name>A0A0N7F2W3_9PSEU</name>
<evidence type="ECO:0000256" key="1">
    <source>
        <dbReference type="ARBA" id="ARBA00006847"/>
    </source>
</evidence>
<dbReference type="InterPro" id="IPR038257">
    <property type="entry name" value="CRISPR-assoc_Cas3_HD_sf"/>
</dbReference>
<dbReference type="InterPro" id="IPR006474">
    <property type="entry name" value="Helicase_Cas3_CRISPR-ass_core"/>
</dbReference>
<dbReference type="InterPro" id="IPR041372">
    <property type="entry name" value="Cas3_C"/>
</dbReference>
<keyword evidence="9" id="KW-0051">Antiviral defense</keyword>
<dbReference type="KEGG" id="kphy:AOZ06_08460"/>
<comment type="similarity">
    <text evidence="1">In the N-terminal section; belongs to the CRISPR-associated nuclease Cas3-HD family.</text>
</comment>
<dbReference type="Pfam" id="PF22590">
    <property type="entry name" value="Cas3-like_C_2"/>
    <property type="match status" value="1"/>
</dbReference>
<sequence>MAFVAGVHDVGKAIPCFQDGEPSPAASSYIRHDTAGYLAVPSLLDDLARWDPVVESVPHVIGEVVGGHHGLFQPIVRAPREVRQPERHDPRLGGPLWRSRRQTLVDQLRALLDVPTLPDRFPRPVAAVVTGLVIVADWIASEIAWIKEVQWTAPTELAARWTHTVASARRRVSGLGLAPPRLLRLASTRMLVGQPANPLQKSIEDEFRPATAGLMVITASTGYGKTEAAVIAARALGEVTGRPGIAVCLPTQATTNAMWHRGVRYEQAMSLAAGPVTMMHSMSAFYLPYRDYCADDAALQWLNGVKRPLLAGLSVVTIDQVLIAALAVQHNMLRLWALTGKVLVIDEVHAYEPYMLALLGRVLSWCGYLRVSVVLMSATLPRHITGKLTAAYLTGARPERQPVVQTPDYPGWLFTAASGQHVRPSAAALDGMRSHASRRARIEHVRYEPGTRVETIEQYVRSAAEHGGCIGIVCATVESAQVTYHRVRAALAGIVPVTLLHARLPHRDRAVIEARIVSSLGKDATTENGKRPIVDVVISTALIEQSLDVDFDLVITDLAPIALLIQRLGRCWRHDRSQRPPWSRGATLVVLDPVVTPLPATWCAIYPEYELLATRRVLAEQGPWLEVPADIDGIVQRVHDTALPPIEGDAAVAWRARHALTSQHRALAEFAATPPPHLVDNLTRLTKPDVEDIEVSTRLGVDTARVIPQYRAEDGTLWLDPHRTIPFPRTRPSQDEIRALIHASVPCPQRWATNLDRPARRWSHPLLRDARIMRAPQHGDLRIDPVLGLVKGQPRDDL</sequence>
<dbReference type="Pfam" id="PF18395">
    <property type="entry name" value="Cas3_C"/>
    <property type="match status" value="1"/>
</dbReference>
<dbReference type="Gene3D" id="1.10.3210.30">
    <property type="match status" value="1"/>
</dbReference>
<keyword evidence="7" id="KW-0347">Helicase</keyword>
<dbReference type="Proteomes" id="UP000063699">
    <property type="component" value="Chromosome"/>
</dbReference>